<sequence length="189" mass="21211">MERVLVAPNPAKKEFIRRIERESGTEVSLCYQCGKCAAGCPVAFAMDYTPRQVIRLLQLELVDEALKAESIWICATCETCTARCPRGVDIASLMDAMRREALAQGVVTDKKVASFNQAFLNLVEKYGRVHEVELTLQFNLKTGQLFKDMDLGLPMFTRGKVHLLPAAVKGRQEVKNIFERVRQMGGDRS</sequence>
<dbReference type="Pfam" id="PF13183">
    <property type="entry name" value="Fer4_8"/>
    <property type="match status" value="1"/>
</dbReference>
<dbReference type="PROSITE" id="PS51379">
    <property type="entry name" value="4FE4S_FER_2"/>
    <property type="match status" value="1"/>
</dbReference>
<evidence type="ECO:0000259" key="6">
    <source>
        <dbReference type="PROSITE" id="PS51379"/>
    </source>
</evidence>
<dbReference type="InterPro" id="IPR017896">
    <property type="entry name" value="4Fe4S_Fe-S-bd"/>
</dbReference>
<dbReference type="PANTHER" id="PTHR43255:SF1">
    <property type="entry name" value="IRON-SULFUR-BINDING OXIDOREDUCTASE FADF-RELATED"/>
    <property type="match status" value="1"/>
</dbReference>
<keyword evidence="3" id="KW-0560">Oxidoreductase</keyword>
<evidence type="ECO:0000256" key="4">
    <source>
        <dbReference type="ARBA" id="ARBA00023004"/>
    </source>
</evidence>
<name>D7CIU4_SYNLT</name>
<dbReference type="OrthoDB" id="9794954at2"/>
<keyword evidence="2" id="KW-0479">Metal-binding</keyword>
<protein>
    <submittedName>
        <fullName evidence="7">4Fe-4S ferredoxin, iron-sulfur binding protein</fullName>
    </submittedName>
</protein>
<dbReference type="InterPro" id="IPR009051">
    <property type="entry name" value="Helical_ferredxn"/>
</dbReference>
<accession>D7CIU4</accession>
<dbReference type="SUPFAM" id="SSF46548">
    <property type="entry name" value="alpha-helical ferredoxin"/>
    <property type="match status" value="1"/>
</dbReference>
<dbReference type="RefSeq" id="WP_013176224.1">
    <property type="nucleotide sequence ID" value="NC_014220.1"/>
</dbReference>
<gene>
    <name evidence="7" type="ordered locus">Slip_2075</name>
</gene>
<keyword evidence="1" id="KW-0004">4Fe-4S</keyword>
<dbReference type="eggNOG" id="COG1150">
    <property type="taxonomic scope" value="Bacteria"/>
</dbReference>
<dbReference type="InterPro" id="IPR017900">
    <property type="entry name" value="4Fe4S_Fe_S_CS"/>
</dbReference>
<dbReference type="GO" id="GO:0046872">
    <property type="term" value="F:metal ion binding"/>
    <property type="evidence" value="ECO:0007669"/>
    <property type="project" value="UniProtKB-KW"/>
</dbReference>
<reference evidence="8" key="1">
    <citation type="journal article" date="2010" name="Stand. Genomic Sci.">
        <title>Complete genome sequence of Syntrophothermus lipocalidus type strain (TGB-C1T).</title>
        <authorList>
            <consortium name="US DOE Joint Genome Institute (JGI-PGF)"/>
            <person name="Djao O."/>
            <person name="Zhang X."/>
            <person name="Lucas S."/>
            <person name="Lapidus A."/>
            <person name="Glavina Del Rio T."/>
            <person name="Nolan M."/>
            <person name="Tice H."/>
            <person name="Cheng J."/>
            <person name="Han C."/>
            <person name="Tapia R."/>
            <person name="Goodwin L."/>
            <person name="Pitluck S."/>
            <person name="Liolios K."/>
            <person name="Ivanova N."/>
            <person name="Mavromatis K."/>
            <person name="Mikhailova N."/>
            <person name="Ovchinnikova G."/>
            <person name="Pati A."/>
            <person name="Brambilla E."/>
            <person name="Chen A."/>
            <person name="Palaniappan K."/>
            <person name="Land M."/>
            <person name="Hauser L."/>
            <person name="Chang Y."/>
            <person name="Jeffries C."/>
            <person name="Rohde M."/>
            <person name="Sikorski J."/>
            <person name="Spring S."/>
            <person name="Goker M."/>
            <person name="Detter J."/>
            <person name="Woyke T."/>
            <person name="Bristow J."/>
            <person name="Eisen J."/>
            <person name="Markowitz V."/>
            <person name="Hugenholtz P."/>
            <person name="Kyrpides N."/>
            <person name="Klenk H."/>
        </authorList>
    </citation>
    <scope>NUCLEOTIDE SEQUENCE [LARGE SCALE GENOMIC DNA]</scope>
    <source>
        <strain evidence="8">DSM 12680 / TGB-C1</strain>
    </source>
</reference>
<evidence type="ECO:0000256" key="2">
    <source>
        <dbReference type="ARBA" id="ARBA00022723"/>
    </source>
</evidence>
<dbReference type="Gene3D" id="1.10.1060.10">
    <property type="entry name" value="Alpha-helical ferredoxin"/>
    <property type="match status" value="1"/>
</dbReference>
<dbReference type="GO" id="GO:0005886">
    <property type="term" value="C:plasma membrane"/>
    <property type="evidence" value="ECO:0007669"/>
    <property type="project" value="TreeGrafter"/>
</dbReference>
<proteinExistence type="predicted"/>
<evidence type="ECO:0000313" key="8">
    <source>
        <dbReference type="Proteomes" id="UP000000378"/>
    </source>
</evidence>
<dbReference type="HOGENOM" id="CLU_093432_1_0_9"/>
<keyword evidence="5" id="KW-0411">Iron-sulfur</keyword>
<dbReference type="EMBL" id="CP002048">
    <property type="protein sequence ID" value="ADI02822.1"/>
    <property type="molecule type" value="Genomic_DNA"/>
</dbReference>
<keyword evidence="4" id="KW-0408">Iron</keyword>
<dbReference type="AlphaFoldDB" id="D7CIU4"/>
<reference evidence="7 8" key="2">
    <citation type="journal article" date="2010" name="Stand. Genomic Sci.">
        <title>Complete genome sequence of Syntrophothermus lipocalidus type strain (TGB-C1).</title>
        <authorList>
            <person name="Djao O.D."/>
            <person name="Zhang X."/>
            <person name="Lucas S."/>
            <person name="Lapidus A."/>
            <person name="Del Rio T.G."/>
            <person name="Nolan M."/>
            <person name="Tice H."/>
            <person name="Cheng J.F."/>
            <person name="Han C."/>
            <person name="Tapia R."/>
            <person name="Goodwin L."/>
            <person name="Pitluck S."/>
            <person name="Liolios K."/>
            <person name="Ivanova N."/>
            <person name="Mavromatis K."/>
            <person name="Mikhailova N."/>
            <person name="Ovchinnikova G."/>
            <person name="Pati A."/>
            <person name="Brambilla E."/>
            <person name="Chen A."/>
            <person name="Palaniappan K."/>
            <person name="Land M."/>
            <person name="Hauser L."/>
            <person name="Chang Y.J."/>
            <person name="Jeffries C.D."/>
            <person name="Rohde M."/>
            <person name="Sikorski J."/>
            <person name="Spring S."/>
            <person name="Goker M."/>
            <person name="Detter J.C."/>
            <person name="Woyke T."/>
            <person name="Bristow J."/>
            <person name="Eisen J.A."/>
            <person name="Markowitz V."/>
            <person name="Hugenholtz P."/>
            <person name="Kyrpides N.C."/>
            <person name="Klenk H.P."/>
        </authorList>
    </citation>
    <scope>NUCLEOTIDE SEQUENCE [LARGE SCALE GENOMIC DNA]</scope>
    <source>
        <strain evidence="8">DSM 12680 / TGB-C1</strain>
    </source>
</reference>
<evidence type="ECO:0000256" key="3">
    <source>
        <dbReference type="ARBA" id="ARBA00023002"/>
    </source>
</evidence>
<keyword evidence="8" id="KW-1185">Reference proteome</keyword>
<dbReference type="InterPro" id="IPR051460">
    <property type="entry name" value="HdrC_iron-sulfur_subunit"/>
</dbReference>
<dbReference type="PANTHER" id="PTHR43255">
    <property type="entry name" value="IRON-SULFUR-BINDING OXIDOREDUCTASE FADF-RELATED-RELATED"/>
    <property type="match status" value="1"/>
</dbReference>
<feature type="domain" description="4Fe-4S ferredoxin-type" evidence="6">
    <location>
        <begin position="21"/>
        <end position="51"/>
    </location>
</feature>
<dbReference type="GO" id="GO:0016491">
    <property type="term" value="F:oxidoreductase activity"/>
    <property type="evidence" value="ECO:0007669"/>
    <property type="project" value="UniProtKB-KW"/>
</dbReference>
<dbReference type="Proteomes" id="UP000000378">
    <property type="component" value="Chromosome"/>
</dbReference>
<dbReference type="STRING" id="643648.Slip_2075"/>
<dbReference type="GO" id="GO:0051539">
    <property type="term" value="F:4 iron, 4 sulfur cluster binding"/>
    <property type="evidence" value="ECO:0007669"/>
    <property type="project" value="UniProtKB-KW"/>
</dbReference>
<evidence type="ECO:0000256" key="1">
    <source>
        <dbReference type="ARBA" id="ARBA00022485"/>
    </source>
</evidence>
<dbReference type="PROSITE" id="PS00198">
    <property type="entry name" value="4FE4S_FER_1"/>
    <property type="match status" value="1"/>
</dbReference>
<evidence type="ECO:0000313" key="7">
    <source>
        <dbReference type="EMBL" id="ADI02822.1"/>
    </source>
</evidence>
<evidence type="ECO:0000256" key="5">
    <source>
        <dbReference type="ARBA" id="ARBA00023014"/>
    </source>
</evidence>
<dbReference type="KEGG" id="slp:Slip_2075"/>
<organism evidence="7 8">
    <name type="scientific">Syntrophothermus lipocalidus (strain DSM 12680 / TGB-C1)</name>
    <dbReference type="NCBI Taxonomy" id="643648"/>
    <lineage>
        <taxon>Bacteria</taxon>
        <taxon>Bacillati</taxon>
        <taxon>Bacillota</taxon>
        <taxon>Clostridia</taxon>
        <taxon>Eubacteriales</taxon>
        <taxon>Syntrophomonadaceae</taxon>
        <taxon>Syntrophothermus</taxon>
    </lineage>
</organism>